<evidence type="ECO:0000256" key="2">
    <source>
        <dbReference type="ARBA" id="ARBA00022692"/>
    </source>
</evidence>
<dbReference type="Gene3D" id="3.40.710.10">
    <property type="entry name" value="DD-peptidase/beta-lactamase superfamily"/>
    <property type="match status" value="1"/>
</dbReference>
<dbReference type="Pfam" id="PF00905">
    <property type="entry name" value="Transpeptidase"/>
    <property type="match status" value="1"/>
</dbReference>
<feature type="transmembrane region" description="Helical" evidence="6">
    <location>
        <begin position="150"/>
        <end position="169"/>
    </location>
</feature>
<dbReference type="SUPFAM" id="SSF56601">
    <property type="entry name" value="beta-lactamase/transpeptidase-like"/>
    <property type="match status" value="1"/>
</dbReference>
<feature type="transmembrane region" description="Helical" evidence="6">
    <location>
        <begin position="181"/>
        <end position="199"/>
    </location>
</feature>
<evidence type="ECO:0000256" key="5">
    <source>
        <dbReference type="ARBA" id="ARBA00023136"/>
    </source>
</evidence>
<dbReference type="PANTHER" id="PTHR30627">
    <property type="entry name" value="PEPTIDOGLYCAN D,D-TRANSPEPTIDASE"/>
    <property type="match status" value="1"/>
</dbReference>
<dbReference type="GO" id="GO:0051301">
    <property type="term" value="P:cell division"/>
    <property type="evidence" value="ECO:0007669"/>
    <property type="project" value="InterPro"/>
</dbReference>
<comment type="subcellular location">
    <subcellularLocation>
        <location evidence="1">Membrane</location>
        <topology evidence="1">Multi-pass membrane protein</topology>
    </subcellularLocation>
</comment>
<keyword evidence="5 6" id="KW-0472">Membrane</keyword>
<feature type="transmembrane region" description="Helical" evidence="6">
    <location>
        <begin position="205"/>
        <end position="222"/>
    </location>
</feature>
<dbReference type="InterPro" id="IPR001182">
    <property type="entry name" value="FtsW/RodA"/>
</dbReference>
<comment type="caution">
    <text evidence="8">The sequence shown here is derived from an EMBL/GenBank/DDBJ whole genome shotgun (WGS) entry which is preliminary data.</text>
</comment>
<feature type="transmembrane region" description="Helical" evidence="6">
    <location>
        <begin position="31"/>
        <end position="48"/>
    </location>
</feature>
<reference evidence="8 9" key="1">
    <citation type="submission" date="2017-04" db="EMBL/GenBank/DDBJ databases">
        <title>Comparative genome analysis of Subtercola boreus.</title>
        <authorList>
            <person name="Cho Y.-J."/>
            <person name="Cho A."/>
            <person name="Kim O.-S."/>
            <person name="Lee J.-I."/>
        </authorList>
    </citation>
    <scope>NUCLEOTIDE SEQUENCE [LARGE SCALE GENOMIC DNA]</scope>
    <source>
        <strain evidence="8 9">K300</strain>
    </source>
</reference>
<dbReference type="Proteomes" id="UP000256486">
    <property type="component" value="Unassembled WGS sequence"/>
</dbReference>
<keyword evidence="2 6" id="KW-0812">Transmembrane</keyword>
<feature type="transmembrane region" description="Helical" evidence="6">
    <location>
        <begin position="234"/>
        <end position="253"/>
    </location>
</feature>
<evidence type="ECO:0000313" key="9">
    <source>
        <dbReference type="Proteomes" id="UP000256486"/>
    </source>
</evidence>
<evidence type="ECO:0000256" key="3">
    <source>
        <dbReference type="ARBA" id="ARBA00022960"/>
    </source>
</evidence>
<dbReference type="RefSeq" id="WP_116416161.1">
    <property type="nucleotide sequence ID" value="NZ_NBWZ01000001.1"/>
</dbReference>
<evidence type="ECO:0000256" key="6">
    <source>
        <dbReference type="SAM" id="Phobius"/>
    </source>
</evidence>
<dbReference type="AlphaFoldDB" id="A0A3E0VLJ9"/>
<keyword evidence="4 6" id="KW-1133">Transmembrane helix</keyword>
<dbReference type="InterPro" id="IPR012338">
    <property type="entry name" value="Beta-lactam/transpept-like"/>
</dbReference>
<evidence type="ECO:0000256" key="4">
    <source>
        <dbReference type="ARBA" id="ARBA00022989"/>
    </source>
</evidence>
<gene>
    <name evidence="8" type="ORF">B7R54_17420</name>
</gene>
<dbReference type="Gene3D" id="3.90.1310.10">
    <property type="entry name" value="Penicillin-binding protein 2a (Domain 2)"/>
    <property type="match status" value="1"/>
</dbReference>
<feature type="transmembrane region" description="Helical" evidence="6">
    <location>
        <begin position="312"/>
        <end position="335"/>
    </location>
</feature>
<dbReference type="InterPro" id="IPR050515">
    <property type="entry name" value="Beta-lactam/transpept"/>
</dbReference>
<feature type="transmembrane region" description="Helical" evidence="6">
    <location>
        <begin position="420"/>
        <end position="444"/>
    </location>
</feature>
<dbReference type="Pfam" id="PF01098">
    <property type="entry name" value="FTSW_RODA_SPOVE"/>
    <property type="match status" value="1"/>
</dbReference>
<proteinExistence type="predicted"/>
<feature type="transmembrane region" description="Helical" evidence="6">
    <location>
        <begin position="342"/>
        <end position="368"/>
    </location>
</feature>
<keyword evidence="9" id="KW-1185">Reference proteome</keyword>
<dbReference type="OrthoDB" id="5241017at2"/>
<dbReference type="GO" id="GO:0008658">
    <property type="term" value="F:penicillin binding"/>
    <property type="evidence" value="ECO:0007669"/>
    <property type="project" value="InterPro"/>
</dbReference>
<evidence type="ECO:0000313" key="8">
    <source>
        <dbReference type="EMBL" id="RFA10786.1"/>
    </source>
</evidence>
<dbReference type="InterPro" id="IPR001460">
    <property type="entry name" value="PCN-bd_Tpept"/>
</dbReference>
<feature type="domain" description="Penicillin-binding protein transpeptidase" evidence="7">
    <location>
        <begin position="555"/>
        <end position="859"/>
    </location>
</feature>
<feature type="transmembrane region" description="Helical" evidence="6">
    <location>
        <begin position="374"/>
        <end position="399"/>
    </location>
</feature>
<organism evidence="8 9">
    <name type="scientific">Subtercola boreus</name>
    <dbReference type="NCBI Taxonomy" id="120213"/>
    <lineage>
        <taxon>Bacteria</taxon>
        <taxon>Bacillati</taxon>
        <taxon>Actinomycetota</taxon>
        <taxon>Actinomycetes</taxon>
        <taxon>Micrococcales</taxon>
        <taxon>Microbacteriaceae</taxon>
        <taxon>Subtercola</taxon>
    </lineage>
</organism>
<keyword evidence="3" id="KW-0133">Cell shape</keyword>
<name>A0A3E0VLJ9_9MICO</name>
<accession>A0A3E0VLJ9</accession>
<dbReference type="GO" id="GO:0071972">
    <property type="term" value="F:peptidoglycan L,D-transpeptidase activity"/>
    <property type="evidence" value="ECO:0007669"/>
    <property type="project" value="TreeGrafter"/>
</dbReference>
<dbReference type="EMBL" id="NBWZ01000001">
    <property type="protein sequence ID" value="RFA10786.1"/>
    <property type="molecule type" value="Genomic_DNA"/>
</dbReference>
<dbReference type="GO" id="GO:0008360">
    <property type="term" value="P:regulation of cell shape"/>
    <property type="evidence" value="ECO:0007669"/>
    <property type="project" value="UniProtKB-KW"/>
</dbReference>
<dbReference type="GO" id="GO:0005886">
    <property type="term" value="C:plasma membrane"/>
    <property type="evidence" value="ECO:0007669"/>
    <property type="project" value="TreeGrafter"/>
</dbReference>
<dbReference type="PANTHER" id="PTHR30627:SF24">
    <property type="entry name" value="PENICILLIN-BINDING PROTEIN 4B"/>
    <property type="match status" value="1"/>
</dbReference>
<feature type="transmembrane region" description="Helical" evidence="6">
    <location>
        <begin position="55"/>
        <end position="72"/>
    </location>
</feature>
<feature type="transmembrane region" description="Helical" evidence="6">
    <location>
        <begin position="78"/>
        <end position="100"/>
    </location>
</feature>
<evidence type="ECO:0000256" key="1">
    <source>
        <dbReference type="ARBA" id="ARBA00004141"/>
    </source>
</evidence>
<protein>
    <recommendedName>
        <fullName evidence="7">Penicillin-binding protein transpeptidase domain-containing protein</fullName>
    </recommendedName>
</protein>
<evidence type="ECO:0000259" key="7">
    <source>
        <dbReference type="Pfam" id="PF00905"/>
    </source>
</evidence>
<sequence>MRREASALLGAAAAGGMFALAAPSTISEWVLTGAIAVGAAAGLTFAVTPVFPLRLALLWLAVALGSAFQIRLGGSGATILSIICASAVLYAVVSVAGGLWIRHSGPRLRQRIALGSLAAALVLRVSTAVLGDLQSGAFITPFGSVQVGEFTRLAVIVGAGLLLADLAVLLRGRVIERRDTAVFLAGGALLALNLLLLALVDSGPAVIIAVSVLVMLVSAHGLRVSRRVGLRHLAGGLVVGALLAVLVWTTSIGDRLSARWGDVVEPGYQLSLALHALQSGGFIGSGTGSSPTAAIIPAASSDYLPAVIGADLGIGALVAVVVTLLLVLGSLIVTAGSVARPWGLAATGLLAALFAQTTLSAFGVIGVIPLSGVSMGFVTVTGSATLGCFLALGVVNAALKVQDSSRAGAVDGPSRGGLKLILAPLPTAVAAAFAICGLVLSSLAPADEAVTMLSTARGDITTSDGVVIASTGADGSRLYPLGALYTGIAYLKPGYAAYGVEASAGADLTCGGQPSLADILLQIVHPLPCRNADVIVTLDDAVQRVLADALDGQSGSAVVLDSATGEVSGMYSTDQLLPEDIALDEVPPFEARDGAASPGSTFKMIVGAGALLNDVDATGSSRSMVMADGQTIENSNEFICPDLSISTMEAKSCNTTAATLSLRMGQKTLQETAERYFGADQPLAFDGGPVSALETGLDGGPLDGGSLARTGYGQESVQASPLAMAAATAVIARGASATPAEPAPLPHVIAGTCDRETGTLRSADERPASIGEPLPSGVAEGVMEGMREAVLTGTATALEPLTAQWDVAAKSGTAQVPESVSTTGFDNWITVIIDTRWVVTVQVHDIDADAEQNFATVVAANLLNQLPDLGRELTLEGGATCPTRVP</sequence>
<dbReference type="GO" id="GO:0071555">
    <property type="term" value="P:cell wall organization"/>
    <property type="evidence" value="ECO:0007669"/>
    <property type="project" value="TreeGrafter"/>
</dbReference>
<feature type="transmembrane region" description="Helical" evidence="6">
    <location>
        <begin position="112"/>
        <end position="130"/>
    </location>
</feature>